<sequence>MGKKNHMEDKGKRVVEDVAAFPNNKKIKFVFQHNPQDFVLVFLYKQRRRRRGIRNQGKRYSKVALVLLMLLMLTIVLLVLLAVGIFFLSIGSDEDSPVGDRIKLKRLNLDM</sequence>
<keyword evidence="1" id="KW-0472">Membrane</keyword>
<gene>
    <name evidence="2" type="ORF">OLEA9_A112413</name>
</gene>
<protein>
    <submittedName>
        <fullName evidence="2">Probable prolyl 4-hydroxylase 3</fullName>
    </submittedName>
</protein>
<feature type="transmembrane region" description="Helical" evidence="1">
    <location>
        <begin position="63"/>
        <end position="90"/>
    </location>
</feature>
<dbReference type="EMBL" id="CACTIH010009556">
    <property type="protein sequence ID" value="CAA3032313.1"/>
    <property type="molecule type" value="Genomic_DNA"/>
</dbReference>
<comment type="caution">
    <text evidence="2">The sequence shown here is derived from an EMBL/GenBank/DDBJ whole genome shotgun (WGS) entry which is preliminary data.</text>
</comment>
<dbReference type="Gramene" id="OE9A112413T1">
    <property type="protein sequence ID" value="OE9A112413C1"/>
    <property type="gene ID" value="OE9A112413"/>
</dbReference>
<evidence type="ECO:0000313" key="2">
    <source>
        <dbReference type="EMBL" id="CAA3032313.1"/>
    </source>
</evidence>
<dbReference type="AlphaFoldDB" id="A0A8S0VHM1"/>
<keyword evidence="3" id="KW-1185">Reference proteome</keyword>
<proteinExistence type="predicted"/>
<evidence type="ECO:0000313" key="3">
    <source>
        <dbReference type="Proteomes" id="UP000594638"/>
    </source>
</evidence>
<name>A0A8S0VHM1_OLEEU</name>
<evidence type="ECO:0000256" key="1">
    <source>
        <dbReference type="SAM" id="Phobius"/>
    </source>
</evidence>
<organism evidence="2 3">
    <name type="scientific">Olea europaea subsp. europaea</name>
    <dbReference type="NCBI Taxonomy" id="158383"/>
    <lineage>
        <taxon>Eukaryota</taxon>
        <taxon>Viridiplantae</taxon>
        <taxon>Streptophyta</taxon>
        <taxon>Embryophyta</taxon>
        <taxon>Tracheophyta</taxon>
        <taxon>Spermatophyta</taxon>
        <taxon>Magnoliopsida</taxon>
        <taxon>eudicotyledons</taxon>
        <taxon>Gunneridae</taxon>
        <taxon>Pentapetalae</taxon>
        <taxon>asterids</taxon>
        <taxon>lamiids</taxon>
        <taxon>Lamiales</taxon>
        <taxon>Oleaceae</taxon>
        <taxon>Oleeae</taxon>
        <taxon>Olea</taxon>
    </lineage>
</organism>
<dbReference type="Proteomes" id="UP000594638">
    <property type="component" value="Unassembled WGS sequence"/>
</dbReference>
<keyword evidence="1" id="KW-1133">Transmembrane helix</keyword>
<reference evidence="2 3" key="1">
    <citation type="submission" date="2019-12" db="EMBL/GenBank/DDBJ databases">
        <authorList>
            <person name="Alioto T."/>
            <person name="Alioto T."/>
            <person name="Gomez Garrido J."/>
        </authorList>
    </citation>
    <scope>NUCLEOTIDE SEQUENCE [LARGE SCALE GENOMIC DNA]</scope>
</reference>
<keyword evidence="1" id="KW-0812">Transmembrane</keyword>
<accession>A0A8S0VHM1</accession>